<dbReference type="Proteomes" id="UP000247555">
    <property type="component" value="Unassembled WGS sequence"/>
</dbReference>
<dbReference type="OrthoDB" id="9802503at2"/>
<gene>
    <name evidence="8" type="primary">pfp</name>
    <name evidence="10" type="ORF">DFR34_11738</name>
</gene>
<evidence type="ECO:0000256" key="5">
    <source>
        <dbReference type="ARBA" id="ARBA00022777"/>
    </source>
</evidence>
<feature type="binding site" evidence="8">
    <location>
        <begin position="297"/>
        <end position="300"/>
    </location>
    <ligand>
        <name>substrate</name>
    </ligand>
</feature>
<feature type="binding site" evidence="8">
    <location>
        <begin position="142"/>
        <end position="144"/>
    </location>
    <ligand>
        <name>substrate</name>
    </ligand>
</feature>
<name>A0A318KW63_9NEIS</name>
<dbReference type="PANTHER" id="PTHR45770">
    <property type="entry name" value="ATP-DEPENDENT 6-PHOSPHOFRUCTOKINASE 1"/>
    <property type="match status" value="1"/>
</dbReference>
<dbReference type="PIRSF" id="PIRSF036483">
    <property type="entry name" value="PFK_XF0274"/>
    <property type="match status" value="1"/>
</dbReference>
<evidence type="ECO:0000256" key="4">
    <source>
        <dbReference type="ARBA" id="ARBA00022723"/>
    </source>
</evidence>
<comment type="caution">
    <text evidence="10">The sequence shown here is derived from an EMBL/GenBank/DDBJ whole genome shotgun (WGS) entry which is preliminary data.</text>
</comment>
<keyword evidence="6 8" id="KW-0460">Magnesium</keyword>
<evidence type="ECO:0000313" key="11">
    <source>
        <dbReference type="Proteomes" id="UP000247555"/>
    </source>
</evidence>
<keyword evidence="11" id="KW-1185">Reference proteome</keyword>
<dbReference type="RefSeq" id="WP_110391395.1">
    <property type="nucleotide sequence ID" value="NZ_QJKI01000017.1"/>
</dbReference>
<feature type="binding site" evidence="8">
    <location>
        <begin position="190"/>
        <end position="192"/>
    </location>
    <ligand>
        <name>substrate</name>
    </ligand>
</feature>
<dbReference type="NCBIfam" id="NF010675">
    <property type="entry name" value="PRK14072.1"/>
    <property type="match status" value="1"/>
</dbReference>
<feature type="binding site" evidence="8">
    <location>
        <position position="247"/>
    </location>
    <ligand>
        <name>substrate</name>
    </ligand>
</feature>
<comment type="subunit">
    <text evidence="8">Homodimer.</text>
</comment>
<dbReference type="InterPro" id="IPR000023">
    <property type="entry name" value="Phosphofructokinase_dom"/>
</dbReference>
<evidence type="ECO:0000256" key="1">
    <source>
        <dbReference type="ARBA" id="ARBA00001946"/>
    </source>
</evidence>
<organism evidence="10 11">
    <name type="scientific">Rivihabitans pingtungensis</name>
    <dbReference type="NCBI Taxonomy" id="1054498"/>
    <lineage>
        <taxon>Bacteria</taxon>
        <taxon>Pseudomonadati</taxon>
        <taxon>Pseudomonadota</taxon>
        <taxon>Betaproteobacteria</taxon>
        <taxon>Neisseriales</taxon>
        <taxon>Aquaspirillaceae</taxon>
        <taxon>Rivihabitans</taxon>
    </lineage>
</organism>
<dbReference type="GO" id="GO:0046872">
    <property type="term" value="F:metal ion binding"/>
    <property type="evidence" value="ECO:0007669"/>
    <property type="project" value="UniProtKB-KW"/>
</dbReference>
<keyword evidence="4 8" id="KW-0479">Metal-binding</keyword>
<dbReference type="InterPro" id="IPR022953">
    <property type="entry name" value="ATP_PFK"/>
</dbReference>
<comment type="similarity">
    <text evidence="8">Belongs to the phosphofructokinase type A (PFKA) family. PPi-dependent PFK group II subfamily. Clade 'B2' sub-subfamily.</text>
</comment>
<comment type="caution">
    <text evidence="8">Lacks conserved residue(s) required for the propagation of feature annotation.</text>
</comment>
<evidence type="ECO:0000256" key="2">
    <source>
        <dbReference type="ARBA" id="ARBA00003138"/>
    </source>
</evidence>
<comment type="subcellular location">
    <subcellularLocation>
        <location evidence="8">Cytoplasm</location>
    </subcellularLocation>
</comment>
<evidence type="ECO:0000256" key="3">
    <source>
        <dbReference type="ARBA" id="ARBA00022679"/>
    </source>
</evidence>
<comment type="cofactor">
    <cofactor evidence="1 8">
        <name>Mg(2+)</name>
        <dbReference type="ChEBI" id="CHEBI:18420"/>
    </cofactor>
</comment>
<evidence type="ECO:0000256" key="6">
    <source>
        <dbReference type="ARBA" id="ARBA00022842"/>
    </source>
</evidence>
<dbReference type="EMBL" id="QJKI01000017">
    <property type="protein sequence ID" value="PXX77433.1"/>
    <property type="molecule type" value="Genomic_DNA"/>
</dbReference>
<dbReference type="AlphaFoldDB" id="A0A318KW63"/>
<dbReference type="InterPro" id="IPR050929">
    <property type="entry name" value="PFKA"/>
</dbReference>
<comment type="pathway">
    <text evidence="8">Carbohydrate degradation; glycolysis; D-glyceraldehyde 3-phosphate and glycerone phosphate from D-glucose: step 3/4.</text>
</comment>
<feature type="site" description="Important for catalytic activity; stabilizes the transition state when the phosphoryl donor is PPi" evidence="8">
    <location>
        <position position="141"/>
    </location>
</feature>
<feature type="binding site" evidence="8">
    <location>
        <position position="13"/>
    </location>
    <ligand>
        <name>diphosphate</name>
        <dbReference type="ChEBI" id="CHEBI:33019"/>
    </ligand>
</feature>
<feature type="site" description="Important for catalytic activity and substrate specificity; stabilizes the transition state when the phosphoryl donor is PPi; prevents ATP from binding by mimicking the alpha-phosphate group of ATP" evidence="8">
    <location>
        <position position="115"/>
    </location>
</feature>
<evidence type="ECO:0000313" key="10">
    <source>
        <dbReference type="EMBL" id="PXX77433.1"/>
    </source>
</evidence>
<reference evidence="10 11" key="1">
    <citation type="submission" date="2018-05" db="EMBL/GenBank/DDBJ databases">
        <title>Genomic Encyclopedia of Type Strains, Phase IV (KMG-IV): sequencing the most valuable type-strain genomes for metagenomic binning, comparative biology and taxonomic classification.</title>
        <authorList>
            <person name="Goeker M."/>
        </authorList>
    </citation>
    <scope>NUCLEOTIDE SEQUENCE [LARGE SCALE GENOMIC DNA]</scope>
    <source>
        <strain evidence="10 11">DSM 29661</strain>
    </source>
</reference>
<dbReference type="Pfam" id="PF00365">
    <property type="entry name" value="PFK"/>
    <property type="match status" value="1"/>
</dbReference>
<keyword evidence="8" id="KW-0324">Glycolysis</keyword>
<comment type="function">
    <text evidence="2 8">Catalyzes the phosphorylation of D-fructose 6-phosphate, the first committing step of glycolysis. Uses inorganic phosphate (PPi) as phosphoryl donor instead of ATP like common ATP-dependent phosphofructokinases (ATP-PFKs), which renders the reaction reversible, and can thus function both in glycolysis and gluconeogenesis. Consistently, PPi-PFK can replace the enzymes of both the forward (ATP-PFK) and reverse (fructose-bisphosphatase (FBPase)) reactions.</text>
</comment>
<dbReference type="SUPFAM" id="SSF53784">
    <property type="entry name" value="Phosphofructokinase"/>
    <property type="match status" value="1"/>
</dbReference>
<feature type="active site" description="Proton acceptor" evidence="8">
    <location>
        <position position="144"/>
    </location>
</feature>
<feature type="domain" description="Phosphofructokinase" evidence="9">
    <location>
        <begin position="9"/>
        <end position="324"/>
    </location>
</feature>
<dbReference type="GO" id="GO:0047334">
    <property type="term" value="F:diphosphate-fructose-6-phosphate 1-phosphotransferase activity"/>
    <property type="evidence" value="ECO:0007669"/>
    <property type="project" value="UniProtKB-EC"/>
</dbReference>
<dbReference type="PRINTS" id="PR00476">
    <property type="entry name" value="PHFRCTKINASE"/>
</dbReference>
<dbReference type="GO" id="GO:0005737">
    <property type="term" value="C:cytoplasm"/>
    <property type="evidence" value="ECO:0007669"/>
    <property type="project" value="UniProtKB-SubCell"/>
</dbReference>
<evidence type="ECO:0000256" key="7">
    <source>
        <dbReference type="ARBA" id="ARBA00048072"/>
    </source>
</evidence>
<dbReference type="UniPathway" id="UPA00109">
    <property type="reaction ID" value="UER00182"/>
</dbReference>
<dbReference type="Gene3D" id="3.40.50.460">
    <property type="entry name" value="Phosphofructokinase domain"/>
    <property type="match status" value="1"/>
</dbReference>
<keyword evidence="3 8" id="KW-0808">Transferase</keyword>
<dbReference type="InterPro" id="IPR035966">
    <property type="entry name" value="PKF_sf"/>
</dbReference>
<accession>A0A318KW63</accession>
<comment type="activity regulation">
    <text evidence="8">Non-allosteric.</text>
</comment>
<keyword evidence="8" id="KW-0963">Cytoplasm</keyword>
<evidence type="ECO:0000259" key="9">
    <source>
        <dbReference type="Pfam" id="PF00365"/>
    </source>
</evidence>
<dbReference type="GO" id="GO:0003872">
    <property type="term" value="F:6-phosphofructokinase activity"/>
    <property type="evidence" value="ECO:0007669"/>
    <property type="project" value="UniProtKB-UniRule"/>
</dbReference>
<comment type="catalytic activity">
    <reaction evidence="7 8">
        <text>beta-D-fructose 6-phosphate + diphosphate = beta-D-fructose 1,6-bisphosphate + phosphate + H(+)</text>
        <dbReference type="Rhea" id="RHEA:13613"/>
        <dbReference type="ChEBI" id="CHEBI:15378"/>
        <dbReference type="ChEBI" id="CHEBI:32966"/>
        <dbReference type="ChEBI" id="CHEBI:33019"/>
        <dbReference type="ChEBI" id="CHEBI:43474"/>
        <dbReference type="ChEBI" id="CHEBI:57634"/>
        <dbReference type="EC" id="2.7.1.90"/>
    </reaction>
</comment>
<dbReference type="EC" id="2.7.1.90" evidence="8"/>
<dbReference type="Gene3D" id="3.40.50.450">
    <property type="match status" value="1"/>
</dbReference>
<dbReference type="GO" id="GO:0006002">
    <property type="term" value="P:fructose 6-phosphate metabolic process"/>
    <property type="evidence" value="ECO:0007669"/>
    <property type="project" value="InterPro"/>
</dbReference>
<keyword evidence="5 8" id="KW-0418">Kinase</keyword>
<proteinExistence type="inferred from homology"/>
<dbReference type="HAMAP" id="MF_01978">
    <property type="entry name" value="Phosphofructokinase_II_B2"/>
    <property type="match status" value="1"/>
</dbReference>
<sequence length="419" mass="45267">MRCKNAFYAQSGGVTAVINASAAGVIETARQHPTRIGTVYAGRNGILGALDEDLIDTRHESAADIAALRHTPGGAFGSCRYKLQDLQQHRAEYQRLIEVFKAHDIGYFFYNGGGDSADTCLKVAQLSAALGYPIQAIHIPKTVDNDLPITDCCPGFGSVAKYVATSIREAGYDVASMAKTSTKVFILEVMGRHAGWITAACGLASEAEGEPPHLLLFPEIPFEPKPFLDQVDACVQRHGYCVVAVSEGIRQADGRFIAESGLTDAFGHAQLGGVAPVLANLVKSALGYKYHWAVADYLQRAARHLASAVDVEQAWALGARAVELALAGHGGVMPTIVRLSDVPYQWTLGMAALEDVANVEKFMPKEFISAEGFHITDACRRYLAPLIQGEAWPPFVNGLPHYVRLQNRAVPRQLPPFSH</sequence>
<dbReference type="InterPro" id="IPR011404">
    <property type="entry name" value="PPi-PFK"/>
</dbReference>
<protein>
    <recommendedName>
        <fullName evidence="8">Pyrophosphate--fructose 6-phosphate 1-phosphotransferase</fullName>
        <ecNumber evidence="8">2.7.1.90</ecNumber>
    </recommendedName>
    <alternativeName>
        <fullName evidence="8">6-phosphofructokinase, pyrophosphate dependent</fullName>
    </alternativeName>
    <alternativeName>
        <fullName evidence="8">PPi-dependent phosphofructokinase</fullName>
        <shortName evidence="8">PPi-PFK</shortName>
    </alternativeName>
    <alternativeName>
        <fullName evidence="8">Pyrophosphate-dependent 6-phosphofructose-1-kinase</fullName>
    </alternativeName>
</protein>
<evidence type="ECO:0000256" key="8">
    <source>
        <dbReference type="HAMAP-Rule" id="MF_01978"/>
    </source>
</evidence>